<keyword evidence="2" id="KW-1185">Reference proteome</keyword>
<evidence type="ECO:0000313" key="3">
    <source>
        <dbReference type="RefSeq" id="XP_020836649.1"/>
    </source>
</evidence>
<evidence type="ECO:0000256" key="1">
    <source>
        <dbReference type="SAM" id="MobiDB-lite"/>
    </source>
</evidence>
<dbReference type="Proteomes" id="UP000515140">
    <property type="component" value="Unplaced"/>
</dbReference>
<feature type="region of interest" description="Disordered" evidence="1">
    <location>
        <begin position="1"/>
        <end position="34"/>
    </location>
</feature>
<dbReference type="KEGG" id="pcw:110204854"/>
<dbReference type="AlphaFoldDB" id="A0A6P5JXQ8"/>
<accession>A0A6P5JXQ8</accession>
<reference evidence="3" key="1">
    <citation type="submission" date="2025-08" db="UniProtKB">
        <authorList>
            <consortium name="RefSeq"/>
        </authorList>
    </citation>
    <scope>IDENTIFICATION</scope>
    <source>
        <tissue evidence="3">Spleen</tissue>
    </source>
</reference>
<evidence type="ECO:0000313" key="2">
    <source>
        <dbReference type="Proteomes" id="UP000515140"/>
    </source>
</evidence>
<dbReference type="InParanoid" id="A0A6P5JXQ8"/>
<feature type="compositionally biased region" description="Basic and acidic residues" evidence="1">
    <location>
        <begin position="83"/>
        <end position="126"/>
    </location>
</feature>
<organism evidence="2 3">
    <name type="scientific">Phascolarctos cinereus</name>
    <name type="common">Koala</name>
    <dbReference type="NCBI Taxonomy" id="38626"/>
    <lineage>
        <taxon>Eukaryota</taxon>
        <taxon>Metazoa</taxon>
        <taxon>Chordata</taxon>
        <taxon>Craniata</taxon>
        <taxon>Vertebrata</taxon>
        <taxon>Euteleostomi</taxon>
        <taxon>Mammalia</taxon>
        <taxon>Metatheria</taxon>
        <taxon>Diprotodontia</taxon>
        <taxon>Phascolarctidae</taxon>
        <taxon>Phascolarctos</taxon>
    </lineage>
</organism>
<feature type="compositionally biased region" description="Gly residues" evidence="1">
    <location>
        <begin position="1"/>
        <end position="11"/>
    </location>
</feature>
<name>A0A6P5JXQ8_PHACI</name>
<feature type="region of interest" description="Disordered" evidence="1">
    <location>
        <begin position="50"/>
        <end position="154"/>
    </location>
</feature>
<gene>
    <name evidence="3" type="primary">LOC110204854</name>
</gene>
<feature type="compositionally biased region" description="Low complexity" evidence="1">
    <location>
        <begin position="50"/>
        <end position="63"/>
    </location>
</feature>
<feature type="compositionally biased region" description="Low complexity" evidence="1">
    <location>
        <begin position="25"/>
        <end position="34"/>
    </location>
</feature>
<proteinExistence type="predicted"/>
<protein>
    <submittedName>
        <fullName evidence="3">One cut domain family member 3-like</fullName>
    </submittedName>
</protein>
<dbReference type="RefSeq" id="XP_020836649.1">
    <property type="nucleotide sequence ID" value="XM_020980990.1"/>
</dbReference>
<sequence>MVRGWEVGGWLLGSLGPPPPPPPEAAAGPGPDLRAALLPPALLRAHSTLLAAASSSSSSSLRSPVLTINGSGGFSSASVGGPDARRVCSDVNRAEEEFVRPQEGRGEEGGESERREERGGQRRGAEEPLQSLKRGVGTGGMRSESRRPLKMKGE</sequence>
<feature type="compositionally biased region" description="Basic and acidic residues" evidence="1">
    <location>
        <begin position="143"/>
        <end position="154"/>
    </location>
</feature>
<dbReference type="GeneID" id="110204854"/>